<dbReference type="Proteomes" id="UP000226079">
    <property type="component" value="Unassembled WGS sequence"/>
</dbReference>
<dbReference type="InterPro" id="IPR003439">
    <property type="entry name" value="ABC_transporter-like_ATP-bd"/>
</dbReference>
<keyword evidence="1" id="KW-0813">Transport</keyword>
<dbReference type="InterPro" id="IPR003593">
    <property type="entry name" value="AAA+_ATPase"/>
</dbReference>
<dbReference type="PROSITE" id="PS50893">
    <property type="entry name" value="ABC_TRANSPORTER_2"/>
    <property type="match status" value="1"/>
</dbReference>
<dbReference type="GO" id="GO:0005524">
    <property type="term" value="F:ATP binding"/>
    <property type="evidence" value="ECO:0007669"/>
    <property type="project" value="UniProtKB-KW"/>
</dbReference>
<dbReference type="Pfam" id="PF00005">
    <property type="entry name" value="ABC_tran"/>
    <property type="match status" value="1"/>
</dbReference>
<dbReference type="EMBL" id="PDJC01000001">
    <property type="protein sequence ID" value="PFG16176.1"/>
    <property type="molecule type" value="Genomic_DNA"/>
</dbReference>
<evidence type="ECO:0000256" key="1">
    <source>
        <dbReference type="ARBA" id="ARBA00022448"/>
    </source>
</evidence>
<dbReference type="SMART" id="SM00382">
    <property type="entry name" value="AAA"/>
    <property type="match status" value="1"/>
</dbReference>
<dbReference type="SUPFAM" id="SSF52540">
    <property type="entry name" value="P-loop containing nucleoside triphosphate hydrolases"/>
    <property type="match status" value="1"/>
</dbReference>
<reference evidence="6 7" key="1">
    <citation type="submission" date="2017-10" db="EMBL/GenBank/DDBJ databases">
        <title>Sequencing the genomes of 1000 actinobacteria strains.</title>
        <authorList>
            <person name="Klenk H.-P."/>
        </authorList>
    </citation>
    <scope>NUCLEOTIDE SEQUENCE [LARGE SCALE GENOMIC DNA]</scope>
    <source>
        <strain evidence="6 7">DSM 15597</strain>
    </source>
</reference>
<accession>A0A2A9CPU6</accession>
<evidence type="ECO:0000256" key="4">
    <source>
        <dbReference type="SAM" id="MobiDB-lite"/>
    </source>
</evidence>
<organism evidence="6 7">
    <name type="scientific">Propionicimonas paludicola</name>
    <dbReference type="NCBI Taxonomy" id="185243"/>
    <lineage>
        <taxon>Bacteria</taxon>
        <taxon>Bacillati</taxon>
        <taxon>Actinomycetota</taxon>
        <taxon>Actinomycetes</taxon>
        <taxon>Propionibacteriales</taxon>
        <taxon>Nocardioidaceae</taxon>
        <taxon>Propionicimonas</taxon>
    </lineage>
</organism>
<dbReference type="InterPro" id="IPR050153">
    <property type="entry name" value="Metal_Ion_Import_ABC"/>
</dbReference>
<evidence type="ECO:0000256" key="3">
    <source>
        <dbReference type="ARBA" id="ARBA00022840"/>
    </source>
</evidence>
<evidence type="ECO:0000259" key="5">
    <source>
        <dbReference type="PROSITE" id="PS50893"/>
    </source>
</evidence>
<dbReference type="GO" id="GO:0016887">
    <property type="term" value="F:ATP hydrolysis activity"/>
    <property type="evidence" value="ECO:0007669"/>
    <property type="project" value="InterPro"/>
</dbReference>
<evidence type="ECO:0000313" key="6">
    <source>
        <dbReference type="EMBL" id="PFG16176.1"/>
    </source>
</evidence>
<dbReference type="RefSeq" id="WP_211283268.1">
    <property type="nucleotide sequence ID" value="NZ_PDJC01000001.1"/>
</dbReference>
<dbReference type="PANTHER" id="PTHR42734">
    <property type="entry name" value="METAL TRANSPORT SYSTEM ATP-BINDING PROTEIN TM_0124-RELATED"/>
    <property type="match status" value="1"/>
</dbReference>
<keyword evidence="2" id="KW-0547">Nucleotide-binding</keyword>
<sequence length="254" mass="27015">MQLDQPGSVISTESLLVELGGLPILREVSVAVGSGELTALMGGNGSGKTTLVRALLGLIPHQRGTITLFGTPLESFRDWHRVGYVPQRGAVVIKQATVREVVSSGRLAHRRAFRPLSPRDHAQIEAALTEVGLLERANTPFIELSGGQQQRVLIARALATEAELLVMDEPFAGVDLRVQDELAELIGRLNAAGTTVLVVLHETGALAPLLTNSIVLREGRVIHTGAPPEHPAPHHDSPGLTRPRLMTGIGEGVA</sequence>
<dbReference type="AlphaFoldDB" id="A0A2A9CPU6"/>
<dbReference type="InterPro" id="IPR017871">
    <property type="entry name" value="ABC_transporter-like_CS"/>
</dbReference>
<dbReference type="PROSITE" id="PS00211">
    <property type="entry name" value="ABC_TRANSPORTER_1"/>
    <property type="match status" value="1"/>
</dbReference>
<keyword evidence="7" id="KW-1185">Reference proteome</keyword>
<dbReference type="Gene3D" id="3.40.50.300">
    <property type="entry name" value="P-loop containing nucleotide triphosphate hydrolases"/>
    <property type="match status" value="1"/>
</dbReference>
<comment type="caution">
    <text evidence="6">The sequence shown here is derived from an EMBL/GenBank/DDBJ whole genome shotgun (WGS) entry which is preliminary data.</text>
</comment>
<gene>
    <name evidence="6" type="ORF">ATK74_0708</name>
</gene>
<evidence type="ECO:0000313" key="7">
    <source>
        <dbReference type="Proteomes" id="UP000226079"/>
    </source>
</evidence>
<feature type="domain" description="ABC transporter" evidence="5">
    <location>
        <begin position="10"/>
        <end position="243"/>
    </location>
</feature>
<dbReference type="InterPro" id="IPR027417">
    <property type="entry name" value="P-loop_NTPase"/>
</dbReference>
<proteinExistence type="predicted"/>
<keyword evidence="3 6" id="KW-0067">ATP-binding</keyword>
<name>A0A2A9CPU6_9ACTN</name>
<evidence type="ECO:0000256" key="2">
    <source>
        <dbReference type="ARBA" id="ARBA00022741"/>
    </source>
</evidence>
<protein>
    <submittedName>
        <fullName evidence="6">Zinc transport system ATP-binding protein</fullName>
    </submittedName>
</protein>
<feature type="region of interest" description="Disordered" evidence="4">
    <location>
        <begin position="223"/>
        <end position="254"/>
    </location>
</feature>